<comment type="caution">
    <text evidence="3">The sequence shown here is derived from an EMBL/GenBank/DDBJ whole genome shotgun (WGS) entry which is preliminary data.</text>
</comment>
<evidence type="ECO:0000259" key="2">
    <source>
        <dbReference type="PROSITE" id="PS50168"/>
    </source>
</evidence>
<dbReference type="EMBL" id="CAJNOI010000006">
    <property type="protein sequence ID" value="CAF0757464.1"/>
    <property type="molecule type" value="Genomic_DNA"/>
</dbReference>
<dbReference type="InterPro" id="IPR011029">
    <property type="entry name" value="DEATH-like_dom_sf"/>
</dbReference>
<organism evidence="3 6">
    <name type="scientific">Adineta steineri</name>
    <dbReference type="NCBI Taxonomy" id="433720"/>
    <lineage>
        <taxon>Eukaryota</taxon>
        <taxon>Metazoa</taxon>
        <taxon>Spiralia</taxon>
        <taxon>Gnathifera</taxon>
        <taxon>Rotifera</taxon>
        <taxon>Eurotatoria</taxon>
        <taxon>Bdelloidea</taxon>
        <taxon>Adinetida</taxon>
        <taxon>Adinetidae</taxon>
        <taxon>Adineta</taxon>
    </lineage>
</organism>
<dbReference type="SUPFAM" id="SSF47986">
    <property type="entry name" value="DEATH domain"/>
    <property type="match status" value="1"/>
</dbReference>
<dbReference type="InterPro" id="IPR001875">
    <property type="entry name" value="DED_dom"/>
</dbReference>
<dbReference type="GO" id="GO:0042981">
    <property type="term" value="P:regulation of apoptotic process"/>
    <property type="evidence" value="ECO:0007669"/>
    <property type="project" value="InterPro"/>
</dbReference>
<dbReference type="EMBL" id="CAJNOM010000003">
    <property type="protein sequence ID" value="CAF0745408.1"/>
    <property type="molecule type" value="Genomic_DNA"/>
</dbReference>
<dbReference type="Proteomes" id="UP000663877">
    <property type="component" value="Unassembled WGS sequence"/>
</dbReference>
<name>A0A813P3K2_9BILA</name>
<reference evidence="3" key="1">
    <citation type="submission" date="2021-02" db="EMBL/GenBank/DDBJ databases">
        <authorList>
            <person name="Nowell W R."/>
        </authorList>
    </citation>
    <scope>NUCLEOTIDE SEQUENCE</scope>
</reference>
<sequence>MASSNHCSFCRKNPGICICSGCRAYFCDDHFKDHRGMLANELDGLTTERDVIQEKISKAISHRQSAGSLLSRIDEWQRTTIEKVKEAAAQAREQAFQIMNLKREEITKQFEIISQELKELSDTKCVLEQDLTRLKQDIDQLNQDLEQLSQPPPAKLNVKQSEQIVWHQMIYVEQQSTDADQQRSQSGQQMQHLELAGMDADLNFRIALIKIQHSLTNEDRQQLNFIFGDDIPRVLRENGSLENSINALQATFDRLKISRTNYEYLVQALQAIQRHDCAQRLIDYARFNQEIIPPLLNWQHQQNQAETTIGSRISKSQVVASEILADLDDEDDDE</sequence>
<evidence type="ECO:0000313" key="6">
    <source>
        <dbReference type="Proteomes" id="UP000663832"/>
    </source>
</evidence>
<dbReference type="Gene3D" id="1.10.533.10">
    <property type="entry name" value="Death Domain, Fas"/>
    <property type="match status" value="1"/>
</dbReference>
<evidence type="ECO:0000256" key="1">
    <source>
        <dbReference type="SAM" id="Coils"/>
    </source>
</evidence>
<accession>A0A813P3K2</accession>
<dbReference type="Proteomes" id="UP000663832">
    <property type="component" value="Unassembled WGS sequence"/>
</dbReference>
<keyword evidence="6" id="KW-1185">Reference proteome</keyword>
<feature type="domain" description="DED" evidence="2">
    <location>
        <begin position="203"/>
        <end position="283"/>
    </location>
</feature>
<dbReference type="PROSITE" id="PS50168">
    <property type="entry name" value="DED"/>
    <property type="match status" value="1"/>
</dbReference>
<protein>
    <recommendedName>
        <fullName evidence="2">DED domain-containing protein</fullName>
    </recommendedName>
</protein>
<gene>
    <name evidence="4" type="ORF">BJG266_LOCUS2813</name>
    <name evidence="3" type="ORF">QVE165_LOCUS1167</name>
    <name evidence="5" type="ORF">QVE165_LOCUS7619</name>
</gene>
<dbReference type="CDD" id="cd19757">
    <property type="entry name" value="Bbox1"/>
    <property type="match status" value="1"/>
</dbReference>
<keyword evidence="1" id="KW-0175">Coiled coil</keyword>
<evidence type="ECO:0000313" key="4">
    <source>
        <dbReference type="EMBL" id="CAF0757464.1"/>
    </source>
</evidence>
<evidence type="ECO:0000313" key="5">
    <source>
        <dbReference type="EMBL" id="CAF0865722.1"/>
    </source>
</evidence>
<feature type="coiled-coil region" evidence="1">
    <location>
        <begin position="84"/>
        <end position="151"/>
    </location>
</feature>
<proteinExistence type="predicted"/>
<dbReference type="AlphaFoldDB" id="A0A813P3K2"/>
<evidence type="ECO:0000313" key="3">
    <source>
        <dbReference type="EMBL" id="CAF0745408.1"/>
    </source>
</evidence>
<dbReference type="EMBL" id="CAJNOM010000033">
    <property type="protein sequence ID" value="CAF0865722.1"/>
    <property type="molecule type" value="Genomic_DNA"/>
</dbReference>
<dbReference type="OrthoDB" id="10043793at2759"/>